<dbReference type="Proteomes" id="UP001476950">
    <property type="component" value="Unassembled WGS sequence"/>
</dbReference>
<name>A0ABV0KKJ7_9CYAN</name>
<gene>
    <name evidence="2" type="ORF">NDI38_10235</name>
</gene>
<protein>
    <submittedName>
        <fullName evidence="2">Uncharacterized protein</fullName>
    </submittedName>
</protein>
<accession>A0ABV0KKJ7</accession>
<dbReference type="RefSeq" id="WP_190448154.1">
    <property type="nucleotide sequence ID" value="NZ_JAMPLM010000007.1"/>
</dbReference>
<feature type="signal peptide" evidence="1">
    <location>
        <begin position="1"/>
        <end position="24"/>
    </location>
</feature>
<evidence type="ECO:0000313" key="3">
    <source>
        <dbReference type="Proteomes" id="UP001476950"/>
    </source>
</evidence>
<keyword evidence="1" id="KW-0732">Signal</keyword>
<keyword evidence="3" id="KW-1185">Reference proteome</keyword>
<comment type="caution">
    <text evidence="2">The sequence shown here is derived from an EMBL/GenBank/DDBJ whole genome shotgun (WGS) entry which is preliminary data.</text>
</comment>
<proteinExistence type="predicted"/>
<reference evidence="2 3" key="1">
    <citation type="submission" date="2022-04" db="EMBL/GenBank/DDBJ databases">
        <title>Positive selection, recombination, and allopatry shape intraspecific diversity of widespread and dominant cyanobacteria.</title>
        <authorList>
            <person name="Wei J."/>
            <person name="Shu W."/>
            <person name="Hu C."/>
        </authorList>
    </citation>
    <scope>NUCLEOTIDE SEQUENCE [LARGE SCALE GENOMIC DNA]</scope>
    <source>
        <strain evidence="2 3">AS-A4</strain>
    </source>
</reference>
<dbReference type="EMBL" id="JAMPLM010000007">
    <property type="protein sequence ID" value="MEP1058814.1"/>
    <property type="molecule type" value="Genomic_DNA"/>
</dbReference>
<evidence type="ECO:0000256" key="1">
    <source>
        <dbReference type="SAM" id="SignalP"/>
    </source>
</evidence>
<organism evidence="2 3">
    <name type="scientific">Stenomitos frigidus AS-A4</name>
    <dbReference type="NCBI Taxonomy" id="2933935"/>
    <lineage>
        <taxon>Bacteria</taxon>
        <taxon>Bacillati</taxon>
        <taxon>Cyanobacteriota</taxon>
        <taxon>Cyanophyceae</taxon>
        <taxon>Leptolyngbyales</taxon>
        <taxon>Leptolyngbyaceae</taxon>
        <taxon>Stenomitos</taxon>
    </lineage>
</organism>
<evidence type="ECO:0000313" key="2">
    <source>
        <dbReference type="EMBL" id="MEP1058814.1"/>
    </source>
</evidence>
<feature type="chain" id="PRO_5047457612" evidence="1">
    <location>
        <begin position="25"/>
        <end position="129"/>
    </location>
</feature>
<sequence>MKGLLAGVLLTAIAIGFHGTAAYAQASAADLTTTPMTSQSAPLVTQPASINQMPSGAGRPVTSYTSDQLNGVLGILQANPKPTTPPATNSLDSLIQRFSTSQRKPTTIDPIDFFKPPALEGGVKIPIQR</sequence>